<dbReference type="OrthoDB" id="680764at2"/>
<evidence type="ECO:0000256" key="5">
    <source>
        <dbReference type="ARBA" id="ARBA00022989"/>
    </source>
</evidence>
<dbReference type="InterPro" id="IPR051907">
    <property type="entry name" value="DoxX-like_oxidoreductase"/>
</dbReference>
<comment type="similarity">
    <text evidence="2">Belongs to the DoxX family.</text>
</comment>
<reference evidence="9" key="1">
    <citation type="submission" date="2016-11" db="EMBL/GenBank/DDBJ databases">
        <authorList>
            <person name="Varghese N."/>
            <person name="Submissions S."/>
        </authorList>
    </citation>
    <scope>NUCLEOTIDE SEQUENCE [LARGE SCALE GENOMIC DNA]</scope>
    <source>
        <strain evidence="9">DSM 22212</strain>
    </source>
</reference>
<proteinExistence type="inferred from homology"/>
<dbReference type="PANTHER" id="PTHR33452">
    <property type="entry name" value="OXIDOREDUCTASE CATD-RELATED"/>
    <property type="match status" value="1"/>
</dbReference>
<evidence type="ECO:0000313" key="9">
    <source>
        <dbReference type="Proteomes" id="UP000185812"/>
    </source>
</evidence>
<keyword evidence="5 7" id="KW-1133">Transmembrane helix</keyword>
<comment type="subcellular location">
    <subcellularLocation>
        <location evidence="1">Cell membrane</location>
        <topology evidence="1">Multi-pass membrane protein</topology>
    </subcellularLocation>
</comment>
<feature type="transmembrane region" description="Helical" evidence="7">
    <location>
        <begin position="21"/>
        <end position="39"/>
    </location>
</feature>
<evidence type="ECO:0000256" key="2">
    <source>
        <dbReference type="ARBA" id="ARBA00006679"/>
    </source>
</evidence>
<dbReference type="GO" id="GO:0005886">
    <property type="term" value="C:plasma membrane"/>
    <property type="evidence" value="ECO:0007669"/>
    <property type="project" value="UniProtKB-SubCell"/>
</dbReference>
<dbReference type="RefSeq" id="WP_072715099.1">
    <property type="nucleotide sequence ID" value="NZ_FRAU01000003.1"/>
</dbReference>
<keyword evidence="4 7" id="KW-0812">Transmembrane</keyword>
<evidence type="ECO:0000256" key="4">
    <source>
        <dbReference type="ARBA" id="ARBA00022692"/>
    </source>
</evidence>
<sequence>MRPLKDLYTWLDAHRLLGYDLIRMYLGVALFVRGWLFVADSSRIMAFVEGQNLDWFLPMAAVHYVALAHLAGGLMLAAGLLTRLAALAQVPILFVATFLLHLQEGLLSTSQSLELSALVLFLLVVYSVFGAGPYSLDARILSRPSAQRLEPQGA</sequence>
<accession>A0A1M6SVV7</accession>
<dbReference type="STRING" id="633813.SAMN04488087_1249"/>
<dbReference type="PANTHER" id="PTHR33452:SF1">
    <property type="entry name" value="INNER MEMBRANE PROTEIN YPHA-RELATED"/>
    <property type="match status" value="1"/>
</dbReference>
<organism evidence="8 9">
    <name type="scientific">Rhodothermus profundi</name>
    <dbReference type="NCBI Taxonomy" id="633813"/>
    <lineage>
        <taxon>Bacteria</taxon>
        <taxon>Pseudomonadati</taxon>
        <taxon>Rhodothermota</taxon>
        <taxon>Rhodothermia</taxon>
        <taxon>Rhodothermales</taxon>
        <taxon>Rhodothermaceae</taxon>
        <taxon>Rhodothermus</taxon>
    </lineage>
</organism>
<dbReference type="EMBL" id="FRAU01000003">
    <property type="protein sequence ID" value="SHK48845.1"/>
    <property type="molecule type" value="Genomic_DNA"/>
</dbReference>
<name>A0A1M6SVV7_9BACT</name>
<gene>
    <name evidence="8" type="ORF">SAMN04488087_1249</name>
</gene>
<dbReference type="AlphaFoldDB" id="A0A1M6SVV7"/>
<keyword evidence="3" id="KW-1003">Cell membrane</keyword>
<keyword evidence="9" id="KW-1185">Reference proteome</keyword>
<evidence type="ECO:0000256" key="7">
    <source>
        <dbReference type="SAM" id="Phobius"/>
    </source>
</evidence>
<keyword evidence="6 7" id="KW-0472">Membrane</keyword>
<feature type="transmembrane region" description="Helical" evidence="7">
    <location>
        <begin position="55"/>
        <end position="77"/>
    </location>
</feature>
<protein>
    <submittedName>
        <fullName evidence="8">Uncharacterized membrane protein YphA, DoxX/SURF4 family</fullName>
    </submittedName>
</protein>
<dbReference type="InterPro" id="IPR032808">
    <property type="entry name" value="DoxX"/>
</dbReference>
<feature type="transmembrane region" description="Helical" evidence="7">
    <location>
        <begin position="84"/>
        <end position="103"/>
    </location>
</feature>
<dbReference type="Pfam" id="PF07681">
    <property type="entry name" value="DoxX"/>
    <property type="match status" value="1"/>
</dbReference>
<evidence type="ECO:0000313" key="8">
    <source>
        <dbReference type="EMBL" id="SHK48845.1"/>
    </source>
</evidence>
<evidence type="ECO:0000256" key="1">
    <source>
        <dbReference type="ARBA" id="ARBA00004651"/>
    </source>
</evidence>
<evidence type="ECO:0000256" key="6">
    <source>
        <dbReference type="ARBA" id="ARBA00023136"/>
    </source>
</evidence>
<evidence type="ECO:0000256" key="3">
    <source>
        <dbReference type="ARBA" id="ARBA00022475"/>
    </source>
</evidence>
<feature type="transmembrane region" description="Helical" evidence="7">
    <location>
        <begin position="115"/>
        <end position="136"/>
    </location>
</feature>
<dbReference type="Proteomes" id="UP000185812">
    <property type="component" value="Unassembled WGS sequence"/>
</dbReference>